<proteinExistence type="predicted"/>
<keyword evidence="1" id="KW-0255">Endonuclease</keyword>
<dbReference type="AlphaFoldDB" id="A0A4V1A9Q1"/>
<keyword evidence="1" id="KW-0540">Nuclease</keyword>
<evidence type="ECO:0000313" key="2">
    <source>
        <dbReference type="Proteomes" id="UP000293850"/>
    </source>
</evidence>
<dbReference type="REBASE" id="306538">
    <property type="entry name" value="R1.CspLY1ORF4005P"/>
</dbReference>
<keyword evidence="2" id="KW-1185">Reference proteome</keyword>
<name>A0A4V1A9Q1_9ENTR</name>
<keyword evidence="1" id="KW-0378">Hydrolase</keyword>
<organism evidence="1 2">
    <name type="scientific">Citrobacter arsenatis</name>
    <dbReference type="NCBI Taxonomy" id="2546350"/>
    <lineage>
        <taxon>Bacteria</taxon>
        <taxon>Pseudomonadati</taxon>
        <taxon>Pseudomonadota</taxon>
        <taxon>Gammaproteobacteria</taxon>
        <taxon>Enterobacterales</taxon>
        <taxon>Enterobacteriaceae</taxon>
        <taxon>Citrobacter</taxon>
    </lineage>
</organism>
<dbReference type="Pfam" id="PF09563">
    <property type="entry name" value="RE_LlaJI"/>
    <property type="match status" value="1"/>
</dbReference>
<dbReference type="InterPro" id="IPR018579">
    <property type="entry name" value="Restrct_endonuc_II_LlaJI"/>
</dbReference>
<accession>A0A4V1A9Q1</accession>
<dbReference type="EMBL" id="CP037864">
    <property type="protein sequence ID" value="QBM21630.1"/>
    <property type="molecule type" value="Genomic_DNA"/>
</dbReference>
<evidence type="ECO:0000313" key="1">
    <source>
        <dbReference type="EMBL" id="QBM21630.1"/>
    </source>
</evidence>
<gene>
    <name evidence="1" type="ORF">E1B03_04010</name>
</gene>
<protein>
    <submittedName>
        <fullName evidence="1">LlaJI family restriction endonuclease</fullName>
    </submittedName>
</protein>
<sequence>MLPVDILYLSDRTPVTDRSIPVTVLDELRNRGLLAPDMQKIHFCGVISFSGGLAVFLPRNNSSSRESQALSAHYLLRSLLKFYRDRDTGVFDGDAGTGLIGGESLSLATALIDDYQTNGLYVRRIRVDTTNSGKVVWPETIARGTAYPSPSGPVYIDTVTTRSRYLTDSETAKIHASVMRELYQVYGMLWTGSQGTPEQLQNVPRPEGNVFSWVVHLRRELQFSYSERDIFLLRRLIMYLETGRGTGNGGVLIGVRKFHSLWEAMLDECLVGKYRVNNKLPIPVYLAGSDKFVPVANKNQRTDTVLHNEEKTHVAIIDAKYYDAKTPDSAPGWPDLVKQFFYQKALSYLVPVGTHITNHFIFPGTEKPLRAVHVAERGKVLVTEADCLSEYPPIHCHYQDPLELLRLYSTGEKLVELTREIFTV</sequence>
<dbReference type="Proteomes" id="UP000293850">
    <property type="component" value="Chromosome"/>
</dbReference>
<dbReference type="RefSeq" id="WP_087051785.1">
    <property type="nucleotide sequence ID" value="NZ_CP037864.1"/>
</dbReference>
<reference evidence="1 2" key="1">
    <citation type="submission" date="2019-03" db="EMBL/GenBank/DDBJ databases">
        <title>Complete genome sequence of an arsenate-respiring bacteria, Citrobacter sp. LY-1.</title>
        <authorList>
            <person name="Wang H."/>
            <person name="Liu Y."/>
            <person name="Li Q."/>
            <person name="Huang J."/>
        </authorList>
    </citation>
    <scope>NUCLEOTIDE SEQUENCE [LARGE SCALE GENOMIC DNA]</scope>
    <source>
        <strain evidence="1 2">LY-1</strain>
    </source>
</reference>
<dbReference type="GO" id="GO:0004519">
    <property type="term" value="F:endonuclease activity"/>
    <property type="evidence" value="ECO:0007669"/>
    <property type="project" value="UniProtKB-KW"/>
</dbReference>
<dbReference type="KEGG" id="cars:E1B03_04010"/>